<dbReference type="Proteomes" id="UP000265703">
    <property type="component" value="Unassembled WGS sequence"/>
</dbReference>
<dbReference type="AlphaFoldDB" id="A0A397SLE5"/>
<proteinExistence type="predicted"/>
<keyword evidence="2" id="KW-1185">Reference proteome</keyword>
<comment type="caution">
    <text evidence="1">The sequence shown here is derived from an EMBL/GenBank/DDBJ whole genome shotgun (WGS) entry which is preliminary data.</text>
</comment>
<dbReference type="EMBL" id="QKYT01000334">
    <property type="protein sequence ID" value="RIA86963.1"/>
    <property type="molecule type" value="Genomic_DNA"/>
</dbReference>
<name>A0A397SLE5_9GLOM</name>
<sequence length="103" mass="12362">MHKWISGLWMIKTIGLIPRFSMNKRIVNKNECLVFHFEMQINEQIVNKDECMSSILHFGIDKQIINKDEHMMNHGRLRTIIKVQFFSELSIKMNVFGPLFWHE</sequence>
<organism evidence="1 2">
    <name type="scientific">Glomus cerebriforme</name>
    <dbReference type="NCBI Taxonomy" id="658196"/>
    <lineage>
        <taxon>Eukaryota</taxon>
        <taxon>Fungi</taxon>
        <taxon>Fungi incertae sedis</taxon>
        <taxon>Mucoromycota</taxon>
        <taxon>Glomeromycotina</taxon>
        <taxon>Glomeromycetes</taxon>
        <taxon>Glomerales</taxon>
        <taxon>Glomeraceae</taxon>
        <taxon>Glomus</taxon>
    </lineage>
</organism>
<protein>
    <submittedName>
        <fullName evidence="1">Uncharacterized protein</fullName>
    </submittedName>
</protein>
<gene>
    <name evidence="1" type="ORF">C1645_740471</name>
</gene>
<evidence type="ECO:0000313" key="1">
    <source>
        <dbReference type="EMBL" id="RIA86963.1"/>
    </source>
</evidence>
<evidence type="ECO:0000313" key="2">
    <source>
        <dbReference type="Proteomes" id="UP000265703"/>
    </source>
</evidence>
<accession>A0A397SLE5</accession>
<reference evidence="1 2" key="1">
    <citation type="submission" date="2018-06" db="EMBL/GenBank/DDBJ databases">
        <title>Comparative genomics reveals the genomic features of Rhizophagus irregularis, R. cerebriforme, R. diaphanum and Gigaspora rosea, and their symbiotic lifestyle signature.</title>
        <authorList>
            <person name="Morin E."/>
            <person name="San Clemente H."/>
            <person name="Chen E.C.H."/>
            <person name="De La Providencia I."/>
            <person name="Hainaut M."/>
            <person name="Kuo A."/>
            <person name="Kohler A."/>
            <person name="Murat C."/>
            <person name="Tang N."/>
            <person name="Roy S."/>
            <person name="Loubradou J."/>
            <person name="Henrissat B."/>
            <person name="Grigoriev I.V."/>
            <person name="Corradi N."/>
            <person name="Roux C."/>
            <person name="Martin F.M."/>
        </authorList>
    </citation>
    <scope>NUCLEOTIDE SEQUENCE [LARGE SCALE GENOMIC DNA]</scope>
    <source>
        <strain evidence="1 2">DAOM 227022</strain>
    </source>
</reference>